<sequence>MSLAATSGWPMLADVIDRFAVEAPAAVARGRAALHGTLAPLDGSAWPEVAWRFSDIAPGGFPAELIWRPGCPGLFWTAEPAPPEIPAKDRMPAALRRLDALGTALPSASVALARRAAVMGNGRGIWLGGRHDADGDRYKLYVGTGPTAADLLREADAWRPMSTVGLRLFHLGLDSTGRVELYWRRRRYEPGDLASLGRTTNLVSAASRLRAGLATLCGRDPDLALEGRRLAYSVQIDSRGLPEALALFCALPASFLGGEHRTLAWLEAQVGVNVASVAAILWRQGLLRPSWIGVTATTDRLSSHIGFMLRAPGVTLGGRPGA</sequence>
<proteinExistence type="predicted"/>
<dbReference type="Proteomes" id="UP000600101">
    <property type="component" value="Unassembled WGS sequence"/>
</dbReference>
<reference evidence="1" key="1">
    <citation type="submission" date="2020-08" db="EMBL/GenBank/DDBJ databases">
        <authorList>
            <person name="Hu Y."/>
            <person name="Nguyen S.V."/>
            <person name="Li F."/>
            <person name="Fanning S."/>
        </authorList>
    </citation>
    <scope>NUCLEOTIDE SEQUENCE</scope>
    <source>
        <strain evidence="1">SYSU D8009</strain>
    </source>
</reference>
<dbReference type="RefSeq" id="WP_186772884.1">
    <property type="nucleotide sequence ID" value="NZ_JACOMF010000043.1"/>
</dbReference>
<dbReference type="EMBL" id="JACOMF010000043">
    <property type="protein sequence ID" value="MBC4018128.1"/>
    <property type="molecule type" value="Genomic_DNA"/>
</dbReference>
<evidence type="ECO:0000313" key="1">
    <source>
        <dbReference type="EMBL" id="MBC4018128.1"/>
    </source>
</evidence>
<comment type="caution">
    <text evidence="1">The sequence shown here is derived from an EMBL/GenBank/DDBJ whole genome shotgun (WGS) entry which is preliminary data.</text>
</comment>
<name>A0A9X0R3F7_9PROT</name>
<dbReference type="AlphaFoldDB" id="A0A9X0R3F7"/>
<gene>
    <name evidence="1" type="ORF">H7965_22810</name>
</gene>
<accession>A0A9X0R3F7</accession>
<evidence type="ECO:0000313" key="2">
    <source>
        <dbReference type="Proteomes" id="UP000600101"/>
    </source>
</evidence>
<organism evidence="1 2">
    <name type="scientific">Siccirubricoccus deserti</name>
    <dbReference type="NCBI Taxonomy" id="2013562"/>
    <lineage>
        <taxon>Bacteria</taxon>
        <taxon>Pseudomonadati</taxon>
        <taxon>Pseudomonadota</taxon>
        <taxon>Alphaproteobacteria</taxon>
        <taxon>Acetobacterales</taxon>
        <taxon>Roseomonadaceae</taxon>
        <taxon>Siccirubricoccus</taxon>
    </lineage>
</organism>
<keyword evidence="2" id="KW-1185">Reference proteome</keyword>
<protein>
    <submittedName>
        <fullName evidence="1">Uncharacterized protein</fullName>
    </submittedName>
</protein>